<dbReference type="AlphaFoldDB" id="A0A402AQZ7"/>
<keyword evidence="2" id="KW-1185">Reference proteome</keyword>
<dbReference type="Proteomes" id="UP000287188">
    <property type="component" value="Unassembled WGS sequence"/>
</dbReference>
<evidence type="ECO:0000313" key="2">
    <source>
        <dbReference type="Proteomes" id="UP000287188"/>
    </source>
</evidence>
<name>A0A402AQZ7_9CHLR</name>
<dbReference type="RefSeq" id="WP_126553238.1">
    <property type="nucleotide sequence ID" value="NZ_BIFS01000001.1"/>
</dbReference>
<comment type="caution">
    <text evidence="1">The sequence shown here is derived from an EMBL/GenBank/DDBJ whole genome shotgun (WGS) entry which is preliminary data.</text>
</comment>
<dbReference type="EMBL" id="BIFS01000001">
    <property type="protein sequence ID" value="GCE21524.1"/>
    <property type="molecule type" value="Genomic_DNA"/>
</dbReference>
<organism evidence="1 2">
    <name type="scientific">Dictyobacter kobayashii</name>
    <dbReference type="NCBI Taxonomy" id="2014872"/>
    <lineage>
        <taxon>Bacteria</taxon>
        <taxon>Bacillati</taxon>
        <taxon>Chloroflexota</taxon>
        <taxon>Ktedonobacteria</taxon>
        <taxon>Ktedonobacterales</taxon>
        <taxon>Dictyobacteraceae</taxon>
        <taxon>Dictyobacter</taxon>
    </lineage>
</organism>
<gene>
    <name evidence="1" type="ORF">KDK_53240</name>
</gene>
<evidence type="ECO:0000313" key="1">
    <source>
        <dbReference type="EMBL" id="GCE21524.1"/>
    </source>
</evidence>
<protein>
    <submittedName>
        <fullName evidence="1">Uncharacterized protein</fullName>
    </submittedName>
</protein>
<reference evidence="2" key="1">
    <citation type="submission" date="2018-12" db="EMBL/GenBank/DDBJ databases">
        <title>Tengunoibacter tsumagoiensis gen. nov., sp. nov., Dictyobacter kobayashii sp. nov., D. alpinus sp. nov., and D. joshuensis sp. nov. and description of Dictyobacteraceae fam. nov. within the order Ktedonobacterales isolated from Tengu-no-mugimeshi.</title>
        <authorList>
            <person name="Wang C.M."/>
            <person name="Zheng Y."/>
            <person name="Sakai Y."/>
            <person name="Toyoda A."/>
            <person name="Minakuchi Y."/>
            <person name="Abe K."/>
            <person name="Yokota A."/>
            <person name="Yabe S."/>
        </authorList>
    </citation>
    <scope>NUCLEOTIDE SEQUENCE [LARGE SCALE GENOMIC DNA]</scope>
    <source>
        <strain evidence="2">Uno11</strain>
    </source>
</reference>
<dbReference type="OrthoDB" id="158006at2"/>
<proteinExistence type="predicted"/>
<accession>A0A402AQZ7</accession>
<sequence>MLAYVFWHQRAKQTDQTEYQQKLVAFHQILQQRHPQGFLFSMVLEFEQLPWMGVGLEAYEDWYVVENSAALDPLDEAAVSGICRDPHNQVARLAGNGTGGLYRFKQGSFDHSQLSQIRSTTWFNKPTGMSYERLYEILRQQNIEQQGPYGNAR</sequence>